<dbReference type="EMBL" id="BPQB01000086">
    <property type="protein sequence ID" value="GJE98341.1"/>
    <property type="molecule type" value="Genomic_DNA"/>
</dbReference>
<proteinExistence type="predicted"/>
<name>A0A9P3GP85_9APHY</name>
<evidence type="ECO:0000313" key="3">
    <source>
        <dbReference type="Proteomes" id="UP000703269"/>
    </source>
</evidence>
<gene>
    <name evidence="2" type="ORF">PsYK624_145690</name>
</gene>
<protein>
    <submittedName>
        <fullName evidence="2">Uncharacterized protein</fullName>
    </submittedName>
</protein>
<evidence type="ECO:0000313" key="2">
    <source>
        <dbReference type="EMBL" id="GJE98341.1"/>
    </source>
</evidence>
<sequence length="385" mass="42689">MADRSHRWSEVIPPQTALTFAAIWDPEEGLVTFSGCELLNSDVTEEARPARDMPLDATEARSQIITIDGLSLPFSSGMLDTAGLPRANRVQFSSNALDEAQSMLDPYMRYLEARRAATQGGVDGIARRRRQRIVPLDWSQLRNRLLRPFGSSPQDCECDCEDFDEDLFEEAPRTACTATSAPVLVHLNLRSAFSMTTTSTTGYVDIETPSVYSQDGSETWSTLHESDPQTCPNRPMDTRRRLRKQRPLPGDSAPASPDEVLARTEYNFHARSPTECSPCKAEQATKGLPRLRSLPKISTKVSRGASPCTAASETTTVVPLPFPAPPLPRMPPCPSGEPTLGRTLRKPKSMTKLVREGVERLARCHGNGRCAVSSWRTDEWEHVHR</sequence>
<feature type="compositionally biased region" description="Polar residues" evidence="1">
    <location>
        <begin position="214"/>
        <end position="232"/>
    </location>
</feature>
<feature type="region of interest" description="Disordered" evidence="1">
    <location>
        <begin position="214"/>
        <end position="238"/>
    </location>
</feature>
<dbReference type="OrthoDB" id="3226552at2759"/>
<organism evidence="2 3">
    <name type="scientific">Phanerochaete sordida</name>
    <dbReference type="NCBI Taxonomy" id="48140"/>
    <lineage>
        <taxon>Eukaryota</taxon>
        <taxon>Fungi</taxon>
        <taxon>Dikarya</taxon>
        <taxon>Basidiomycota</taxon>
        <taxon>Agaricomycotina</taxon>
        <taxon>Agaricomycetes</taxon>
        <taxon>Polyporales</taxon>
        <taxon>Phanerochaetaceae</taxon>
        <taxon>Phanerochaete</taxon>
    </lineage>
</organism>
<evidence type="ECO:0000256" key="1">
    <source>
        <dbReference type="SAM" id="MobiDB-lite"/>
    </source>
</evidence>
<dbReference type="AlphaFoldDB" id="A0A9P3GP85"/>
<comment type="caution">
    <text evidence="2">The sequence shown here is derived from an EMBL/GenBank/DDBJ whole genome shotgun (WGS) entry which is preliminary data.</text>
</comment>
<keyword evidence="3" id="KW-1185">Reference proteome</keyword>
<accession>A0A9P3GP85</accession>
<dbReference type="Proteomes" id="UP000703269">
    <property type="component" value="Unassembled WGS sequence"/>
</dbReference>
<reference evidence="2 3" key="1">
    <citation type="submission" date="2021-08" db="EMBL/GenBank/DDBJ databases">
        <title>Draft Genome Sequence of Phanerochaete sordida strain YK-624.</title>
        <authorList>
            <person name="Mori T."/>
            <person name="Dohra H."/>
            <person name="Suzuki T."/>
            <person name="Kawagishi H."/>
            <person name="Hirai H."/>
        </authorList>
    </citation>
    <scope>NUCLEOTIDE SEQUENCE [LARGE SCALE GENOMIC DNA]</scope>
    <source>
        <strain evidence="2 3">YK-624</strain>
    </source>
</reference>